<accession>A0A9Q1GEH1</accession>
<evidence type="ECO:0000313" key="1">
    <source>
        <dbReference type="EMBL" id="KAJ8382669.1"/>
    </source>
</evidence>
<reference evidence="1" key="1">
    <citation type="journal article" date="2023" name="Science">
        <title>Genome structures resolve the early diversification of teleost fishes.</title>
        <authorList>
            <person name="Parey E."/>
            <person name="Louis A."/>
            <person name="Montfort J."/>
            <person name="Bouchez O."/>
            <person name="Roques C."/>
            <person name="Iampietro C."/>
            <person name="Lluch J."/>
            <person name="Castinel A."/>
            <person name="Donnadieu C."/>
            <person name="Desvignes T."/>
            <person name="Floi Bucao C."/>
            <person name="Jouanno E."/>
            <person name="Wen M."/>
            <person name="Mejri S."/>
            <person name="Dirks R."/>
            <person name="Jansen H."/>
            <person name="Henkel C."/>
            <person name="Chen W.J."/>
            <person name="Zahm M."/>
            <person name="Cabau C."/>
            <person name="Klopp C."/>
            <person name="Thompson A.W."/>
            <person name="Robinson-Rechavi M."/>
            <person name="Braasch I."/>
            <person name="Lecointre G."/>
            <person name="Bobe J."/>
            <person name="Postlethwait J.H."/>
            <person name="Berthelot C."/>
            <person name="Roest Crollius H."/>
            <person name="Guiguen Y."/>
        </authorList>
    </citation>
    <scope>NUCLEOTIDE SEQUENCE</scope>
    <source>
        <strain evidence="1">WJC10195</strain>
    </source>
</reference>
<sequence>MDNVKSRAVLSICRHRITRMIDKRLDLEPARLCPPAEETSEKSSRIAYLCVIPVDHPRRSLEPHITAASQPEPLVSYQQGYLLPGTAIAEEKLH</sequence>
<organism evidence="1 2">
    <name type="scientific">Synaphobranchus kaupii</name>
    <name type="common">Kaup's arrowtooth eel</name>
    <dbReference type="NCBI Taxonomy" id="118154"/>
    <lineage>
        <taxon>Eukaryota</taxon>
        <taxon>Metazoa</taxon>
        <taxon>Chordata</taxon>
        <taxon>Craniata</taxon>
        <taxon>Vertebrata</taxon>
        <taxon>Euteleostomi</taxon>
        <taxon>Actinopterygii</taxon>
        <taxon>Neopterygii</taxon>
        <taxon>Teleostei</taxon>
        <taxon>Anguilliformes</taxon>
        <taxon>Synaphobranchidae</taxon>
        <taxon>Synaphobranchus</taxon>
    </lineage>
</organism>
<keyword evidence="2" id="KW-1185">Reference proteome</keyword>
<dbReference type="Proteomes" id="UP001152622">
    <property type="component" value="Chromosome 1"/>
</dbReference>
<dbReference type="AlphaFoldDB" id="A0A9Q1GEH1"/>
<name>A0A9Q1GEH1_SYNKA</name>
<evidence type="ECO:0000313" key="2">
    <source>
        <dbReference type="Proteomes" id="UP001152622"/>
    </source>
</evidence>
<proteinExistence type="predicted"/>
<dbReference type="EMBL" id="JAINUF010000001">
    <property type="protein sequence ID" value="KAJ8382669.1"/>
    <property type="molecule type" value="Genomic_DNA"/>
</dbReference>
<protein>
    <submittedName>
        <fullName evidence="1">Uncharacterized protein</fullName>
    </submittedName>
</protein>
<gene>
    <name evidence="1" type="ORF">SKAU_G00034470</name>
</gene>
<comment type="caution">
    <text evidence="1">The sequence shown here is derived from an EMBL/GenBank/DDBJ whole genome shotgun (WGS) entry which is preliminary data.</text>
</comment>